<dbReference type="Proteomes" id="UP000601435">
    <property type="component" value="Unassembled WGS sequence"/>
</dbReference>
<dbReference type="Pfam" id="PF13640">
    <property type="entry name" value="2OG-FeII_Oxy_3"/>
    <property type="match status" value="1"/>
</dbReference>
<gene>
    <name evidence="14" type="ORF">SNEC2469_LOCUS2891</name>
</gene>
<evidence type="ECO:0000313" key="14">
    <source>
        <dbReference type="EMBL" id="CAE7222050.1"/>
    </source>
</evidence>
<feature type="domain" description="ShKT" evidence="13">
    <location>
        <begin position="38"/>
        <end position="74"/>
    </location>
</feature>
<evidence type="ECO:0000256" key="11">
    <source>
        <dbReference type="SAM" id="SignalP"/>
    </source>
</evidence>
<evidence type="ECO:0000256" key="6">
    <source>
        <dbReference type="ARBA" id="ARBA00022964"/>
    </source>
</evidence>
<accession>A0A812K7D6</accession>
<keyword evidence="15" id="KW-1185">Reference proteome</keyword>
<evidence type="ECO:0000256" key="4">
    <source>
        <dbReference type="ARBA" id="ARBA00022692"/>
    </source>
</evidence>
<dbReference type="PROSITE" id="PS51670">
    <property type="entry name" value="SHKT"/>
    <property type="match status" value="1"/>
</dbReference>
<comment type="caution">
    <text evidence="14">The sequence shown here is derived from an EMBL/GenBank/DDBJ whole genome shotgun (WGS) entry which is preliminary data.</text>
</comment>
<evidence type="ECO:0000259" key="12">
    <source>
        <dbReference type="PROSITE" id="PS51471"/>
    </source>
</evidence>
<evidence type="ECO:0000256" key="10">
    <source>
        <dbReference type="ARBA" id="ARBA00023136"/>
    </source>
</evidence>
<keyword evidence="6" id="KW-0223">Dioxygenase</keyword>
<feature type="signal peptide" evidence="11">
    <location>
        <begin position="1"/>
        <end position="18"/>
    </location>
</feature>
<comment type="subcellular location">
    <subcellularLocation>
        <location evidence="3">Endomembrane system</location>
    </subcellularLocation>
    <subcellularLocation>
        <location evidence="2">Membrane</location>
        <topology evidence="2">Single-pass membrane protein</topology>
    </subcellularLocation>
</comment>
<dbReference type="GO" id="GO:0016020">
    <property type="term" value="C:membrane"/>
    <property type="evidence" value="ECO:0007669"/>
    <property type="project" value="UniProtKB-SubCell"/>
</dbReference>
<dbReference type="InterPro" id="IPR003582">
    <property type="entry name" value="ShKT_dom"/>
</dbReference>
<evidence type="ECO:0000256" key="7">
    <source>
        <dbReference type="ARBA" id="ARBA00022989"/>
    </source>
</evidence>
<dbReference type="SMART" id="SM00702">
    <property type="entry name" value="P4Hc"/>
    <property type="match status" value="1"/>
</dbReference>
<feature type="chain" id="PRO_5032789667" description="Fe2OG dioxygenase domain-containing protein" evidence="11">
    <location>
        <begin position="19"/>
        <end position="316"/>
    </location>
</feature>
<feature type="domain" description="Fe2OG dioxygenase" evidence="12">
    <location>
        <begin position="198"/>
        <end position="304"/>
    </location>
</feature>
<evidence type="ECO:0000256" key="3">
    <source>
        <dbReference type="ARBA" id="ARBA00004308"/>
    </source>
</evidence>
<dbReference type="PANTHER" id="PTHR10869">
    <property type="entry name" value="PROLYL 4-HYDROXYLASE ALPHA SUBUNIT"/>
    <property type="match status" value="1"/>
</dbReference>
<evidence type="ECO:0008006" key="16">
    <source>
        <dbReference type="Google" id="ProtNLM"/>
    </source>
</evidence>
<comment type="cofactor">
    <cofactor evidence="1">
        <name>L-ascorbate</name>
        <dbReference type="ChEBI" id="CHEBI:38290"/>
    </cofactor>
</comment>
<keyword evidence="10" id="KW-0472">Membrane</keyword>
<dbReference type="Gene3D" id="2.60.120.620">
    <property type="entry name" value="q2cbj1_9rhob like domain"/>
    <property type="match status" value="1"/>
</dbReference>
<evidence type="ECO:0000256" key="2">
    <source>
        <dbReference type="ARBA" id="ARBA00004167"/>
    </source>
</evidence>
<proteinExistence type="predicted"/>
<dbReference type="InterPro" id="IPR044862">
    <property type="entry name" value="Pro_4_hyd_alph_FE2OG_OXY"/>
</dbReference>
<keyword evidence="5" id="KW-0479">Metal-binding</keyword>
<protein>
    <recommendedName>
        <fullName evidence="16">Fe2OG dioxygenase domain-containing protein</fullName>
    </recommendedName>
</protein>
<evidence type="ECO:0000256" key="9">
    <source>
        <dbReference type="ARBA" id="ARBA00023004"/>
    </source>
</evidence>
<dbReference type="EMBL" id="CAJNJA010007232">
    <property type="protein sequence ID" value="CAE7222050.1"/>
    <property type="molecule type" value="Genomic_DNA"/>
</dbReference>
<name>A0A812K7D6_9DINO</name>
<dbReference type="AlphaFoldDB" id="A0A812K7D6"/>
<evidence type="ECO:0000256" key="1">
    <source>
        <dbReference type="ARBA" id="ARBA00001961"/>
    </source>
</evidence>
<sequence>MACLAKVAFGSLLWPVRADVPVPFFGPAPPGTASQSGCKDLIQDCAALGRQLFDIAGRCHYPAAELCMKTCGLCFRVRAARRCAVLQVDAGRFQAQRIDWAQFLGAAVESVRNRLPGARMISTDSPVLAEFPGFFSAEEAQALADVGLAAGFRQEDELPPSERDVQKIDCENRSCLLNPLVQEVYRRVSDLLGIPPWNFESMEFLLYREGQHYRSHMDDENWGEMPALSAGLRVLTVLFVFAEATEGGETRFTEANLAVKPAAGTAIIWANVASNIWEVDPFSMHRAMPVRSGTKIAANFWVHPFEYRAAERYCSS</sequence>
<keyword evidence="4" id="KW-0812">Transmembrane</keyword>
<keyword evidence="8" id="KW-0560">Oxidoreductase</keyword>
<dbReference type="PROSITE" id="PS51471">
    <property type="entry name" value="FE2OG_OXY"/>
    <property type="match status" value="1"/>
</dbReference>
<keyword evidence="7" id="KW-1133">Transmembrane helix</keyword>
<dbReference type="InterPro" id="IPR045054">
    <property type="entry name" value="P4HA-like"/>
</dbReference>
<reference evidence="14" key="1">
    <citation type="submission" date="2021-02" db="EMBL/GenBank/DDBJ databases">
        <authorList>
            <person name="Dougan E. K."/>
            <person name="Rhodes N."/>
            <person name="Thang M."/>
            <person name="Chan C."/>
        </authorList>
    </citation>
    <scope>NUCLEOTIDE SEQUENCE</scope>
</reference>
<dbReference type="InterPro" id="IPR006620">
    <property type="entry name" value="Pro_4_hyd_alph"/>
</dbReference>
<dbReference type="GO" id="GO:0005506">
    <property type="term" value="F:iron ion binding"/>
    <property type="evidence" value="ECO:0007669"/>
    <property type="project" value="InterPro"/>
</dbReference>
<keyword evidence="9" id="KW-0408">Iron</keyword>
<evidence type="ECO:0000259" key="13">
    <source>
        <dbReference type="PROSITE" id="PS51670"/>
    </source>
</evidence>
<dbReference type="InterPro" id="IPR005123">
    <property type="entry name" value="Oxoglu/Fe-dep_dioxygenase_dom"/>
</dbReference>
<evidence type="ECO:0000256" key="8">
    <source>
        <dbReference type="ARBA" id="ARBA00023002"/>
    </source>
</evidence>
<dbReference type="PANTHER" id="PTHR10869:SF246">
    <property type="entry name" value="TRANSMEMBRANE PROLYL 4-HYDROXYLASE"/>
    <property type="match status" value="1"/>
</dbReference>
<keyword evidence="11" id="KW-0732">Signal</keyword>
<evidence type="ECO:0000256" key="5">
    <source>
        <dbReference type="ARBA" id="ARBA00022723"/>
    </source>
</evidence>
<dbReference type="GO" id="GO:0005783">
    <property type="term" value="C:endoplasmic reticulum"/>
    <property type="evidence" value="ECO:0007669"/>
    <property type="project" value="TreeGrafter"/>
</dbReference>
<dbReference type="GO" id="GO:0004656">
    <property type="term" value="F:procollagen-proline 4-dioxygenase activity"/>
    <property type="evidence" value="ECO:0007669"/>
    <property type="project" value="TreeGrafter"/>
</dbReference>
<dbReference type="GO" id="GO:0031418">
    <property type="term" value="F:L-ascorbic acid binding"/>
    <property type="evidence" value="ECO:0007669"/>
    <property type="project" value="InterPro"/>
</dbReference>
<evidence type="ECO:0000313" key="15">
    <source>
        <dbReference type="Proteomes" id="UP000601435"/>
    </source>
</evidence>
<dbReference type="OrthoDB" id="420380at2759"/>
<organism evidence="14 15">
    <name type="scientific">Symbiodinium necroappetens</name>
    <dbReference type="NCBI Taxonomy" id="1628268"/>
    <lineage>
        <taxon>Eukaryota</taxon>
        <taxon>Sar</taxon>
        <taxon>Alveolata</taxon>
        <taxon>Dinophyceae</taxon>
        <taxon>Suessiales</taxon>
        <taxon>Symbiodiniaceae</taxon>
        <taxon>Symbiodinium</taxon>
    </lineage>
</organism>